<gene>
    <name evidence="1" type="ORF">CCASEI_09420</name>
</gene>
<dbReference type="RefSeq" id="WP_025387815.1">
    <property type="nucleotide sequence ID" value="NZ_CP004350.1"/>
</dbReference>
<dbReference type="Proteomes" id="UP000019226">
    <property type="component" value="Chromosome"/>
</dbReference>
<dbReference type="Gene3D" id="3.10.180.10">
    <property type="entry name" value="2,3-Dihydroxybiphenyl 1,2-Dioxygenase, domain 1"/>
    <property type="match status" value="1"/>
</dbReference>
<dbReference type="EMBL" id="CP004350">
    <property type="protein sequence ID" value="AHI20443.1"/>
    <property type="molecule type" value="Genomic_DNA"/>
</dbReference>
<protein>
    <submittedName>
        <fullName evidence="1">Glyoxalase/Bleomycin resistance protein/Dioxygenase superfamily</fullName>
    </submittedName>
</protein>
<dbReference type="SUPFAM" id="SSF54593">
    <property type="entry name" value="Glyoxalase/Bleomycin resistance protein/Dihydroxybiphenyl dioxygenase"/>
    <property type="match status" value="1"/>
</dbReference>
<evidence type="ECO:0000313" key="2">
    <source>
        <dbReference type="Proteomes" id="UP000019226"/>
    </source>
</evidence>
<keyword evidence="2" id="KW-1185">Reference proteome</keyword>
<organism evidence="1 2">
    <name type="scientific">Corynebacterium casei LMG S-19264</name>
    <dbReference type="NCBI Taxonomy" id="1285583"/>
    <lineage>
        <taxon>Bacteria</taxon>
        <taxon>Bacillati</taxon>
        <taxon>Actinomycetota</taxon>
        <taxon>Actinomycetes</taxon>
        <taxon>Mycobacteriales</taxon>
        <taxon>Corynebacteriaceae</taxon>
        <taxon>Corynebacterium</taxon>
    </lineage>
</organism>
<dbReference type="GeneID" id="82878002"/>
<reference evidence="2" key="1">
    <citation type="submission" date="2013-02" db="EMBL/GenBank/DDBJ databases">
        <title>The complete genome sequence of Corynebacterium casei LMG S-19264 (=DSM 44701).</title>
        <authorList>
            <person name="Ruckert C."/>
            <person name="Albersmeier A."/>
            <person name="Kalinowski J."/>
        </authorList>
    </citation>
    <scope>NUCLEOTIDE SEQUENCE [LARGE SCALE GENOMIC DNA]</scope>
    <source>
        <strain evidence="2">LMG S-19264</strain>
    </source>
</reference>
<name>A0ABN4CGC3_9CORY</name>
<accession>A0ABN4CGC3</accession>
<dbReference type="InterPro" id="IPR029068">
    <property type="entry name" value="Glyas_Bleomycin-R_OHBP_Dase"/>
</dbReference>
<sequence>MKIKRIVPITTVSNRDELEQTLQQHVEVLGMEVVIDHGWIATLADAHGHQLSIMMKDSTAPGNPDTSLFVDDVHQGYARACAVGLDSVHPLTREDWGVTRFFYCDAAGTVINVGMHS</sequence>
<proteinExistence type="predicted"/>
<evidence type="ECO:0000313" key="1">
    <source>
        <dbReference type="EMBL" id="AHI20443.1"/>
    </source>
</evidence>